<protein>
    <submittedName>
        <fullName evidence="1">Serine threonine kinase, putative</fullName>
    </submittedName>
</protein>
<dbReference type="Proteomes" id="UP001057455">
    <property type="component" value="Unassembled WGS sequence"/>
</dbReference>
<reference evidence="1" key="1">
    <citation type="submission" date="2019-12" db="EMBL/GenBank/DDBJ databases">
        <title>Genome sequence of Babesia ovis.</title>
        <authorList>
            <person name="Yamagishi J."/>
            <person name="Sevinc F."/>
            <person name="Xuan X."/>
        </authorList>
    </citation>
    <scope>NUCLEOTIDE SEQUENCE</scope>
    <source>
        <strain evidence="1">Selcuk</strain>
    </source>
</reference>
<keyword evidence="1" id="KW-0418">Kinase</keyword>
<dbReference type="GO" id="GO:0016301">
    <property type="term" value="F:kinase activity"/>
    <property type="evidence" value="ECO:0007669"/>
    <property type="project" value="UniProtKB-KW"/>
</dbReference>
<keyword evidence="1" id="KW-0808">Transferase</keyword>
<proteinExistence type="predicted"/>
<keyword evidence="2" id="KW-1185">Reference proteome</keyword>
<sequence>MNIGGIFPVDTQEDGTNTRAQNYLHFCVLFLTLTSIVLYTSSSDFKDDLTPQKRHRMPGFKLTELSVPSVKVYVHQALTLPRTSFQLPNFEDTINVEASRIVGIETETTLSWTRNAENALNALPSVNKYGLTGIYVSSIGDTTANRSGQAIADVGDYLFTGLLRLPIEVCSGQGYSWTCQPGAQEETYDNTYCVVVLQSKSLESLLSVAKEASSTQKVRLSDPTVKGAFCGNPLLQRIAAGGNAVYILNRRVGAEKPDDNYMLCKFNTETRELSQCFDIVTRNADATMPLCLVYVKHADTVVSLQYNGDYVLYAAAFDGQELDFKVLFRPLPSSSGFLIYTDVYEGNVIFHGDLSLYEVDTVLNLQSGTDVTMGIF</sequence>
<comment type="caution">
    <text evidence="1">The sequence shown here is derived from an EMBL/GenBank/DDBJ whole genome shotgun (WGS) entry which is preliminary data.</text>
</comment>
<evidence type="ECO:0000313" key="1">
    <source>
        <dbReference type="EMBL" id="GFE54391.1"/>
    </source>
</evidence>
<dbReference type="OrthoDB" id="365328at2759"/>
<evidence type="ECO:0000313" key="2">
    <source>
        <dbReference type="Proteomes" id="UP001057455"/>
    </source>
</evidence>
<accession>A0A9W5TB18</accession>
<organism evidence="1 2">
    <name type="scientific">Babesia ovis</name>
    <dbReference type="NCBI Taxonomy" id="5869"/>
    <lineage>
        <taxon>Eukaryota</taxon>
        <taxon>Sar</taxon>
        <taxon>Alveolata</taxon>
        <taxon>Apicomplexa</taxon>
        <taxon>Aconoidasida</taxon>
        <taxon>Piroplasmida</taxon>
        <taxon>Babesiidae</taxon>
        <taxon>Babesia</taxon>
    </lineage>
</organism>
<name>A0A9W5TB18_BABOV</name>
<gene>
    <name evidence="1" type="ORF">BaOVIS_017950</name>
</gene>
<dbReference type="EMBL" id="BLIY01000016">
    <property type="protein sequence ID" value="GFE54391.1"/>
    <property type="molecule type" value="Genomic_DNA"/>
</dbReference>
<dbReference type="AlphaFoldDB" id="A0A9W5TB18"/>